<evidence type="ECO:0000313" key="5">
    <source>
        <dbReference type="Proteomes" id="UP000663860"/>
    </source>
</evidence>
<accession>A0A813ZFI6</accession>
<evidence type="ECO:0000313" key="4">
    <source>
        <dbReference type="EMBL" id="CAF3845818.1"/>
    </source>
</evidence>
<dbReference type="InterPro" id="IPR013517">
    <property type="entry name" value="FG-GAP"/>
</dbReference>
<keyword evidence="2" id="KW-1133">Transmembrane helix</keyword>
<gene>
    <name evidence="3" type="ORF">IZO911_LOCUS12113</name>
    <name evidence="4" type="ORF">KXQ929_LOCUS19788</name>
</gene>
<comment type="caution">
    <text evidence="3">The sequence shown here is derived from an EMBL/GenBank/DDBJ whole genome shotgun (WGS) entry which is preliminary data.</text>
</comment>
<evidence type="ECO:0000256" key="1">
    <source>
        <dbReference type="ARBA" id="ARBA00022729"/>
    </source>
</evidence>
<dbReference type="Proteomes" id="UP000663860">
    <property type="component" value="Unassembled WGS sequence"/>
</dbReference>
<evidence type="ECO:0000256" key="2">
    <source>
        <dbReference type="SAM" id="Phobius"/>
    </source>
</evidence>
<keyword evidence="1" id="KW-0732">Signal</keyword>
<name>A0A813ZFI6_9BILA</name>
<dbReference type="Pfam" id="PF13517">
    <property type="entry name" value="FG-GAP_3"/>
    <property type="match status" value="12"/>
</dbReference>
<evidence type="ECO:0008006" key="6">
    <source>
        <dbReference type="Google" id="ProtNLM"/>
    </source>
</evidence>
<organism evidence="3 5">
    <name type="scientific">Adineta steineri</name>
    <dbReference type="NCBI Taxonomy" id="433720"/>
    <lineage>
        <taxon>Eukaryota</taxon>
        <taxon>Metazoa</taxon>
        <taxon>Spiralia</taxon>
        <taxon>Gnathifera</taxon>
        <taxon>Rotifera</taxon>
        <taxon>Eurotatoria</taxon>
        <taxon>Bdelloidea</taxon>
        <taxon>Adinetida</taxon>
        <taxon>Adinetidae</taxon>
        <taxon>Adineta</taxon>
    </lineage>
</organism>
<dbReference type="PANTHER" id="PTHR46580:SF4">
    <property type="entry name" value="ATP_GTP-BINDING PROTEIN"/>
    <property type="match status" value="1"/>
</dbReference>
<dbReference type="PANTHER" id="PTHR46580">
    <property type="entry name" value="SENSOR KINASE-RELATED"/>
    <property type="match status" value="1"/>
</dbReference>
<dbReference type="EMBL" id="CAJOBB010001358">
    <property type="protein sequence ID" value="CAF3845818.1"/>
    <property type="molecule type" value="Genomic_DNA"/>
</dbReference>
<sequence length="1526" mass="163963">MTSMDIEIFTLEHEDDQISSDINSRRTSNSVQDQHPVETIANILHETVSTPSKKPKHRSLKSNSKKTFSIFVVFTLISMIIGILTVCFSSPKPLGKTCTFILKSEAPSLIVSDSHPHSIAVADFNNDHLPDIVVPYSGTSSIGIFFRQDNTTFRDQITYSTGSNSLPYAVCVADFNHDQQIDIAVANYGTNNIGIFLAKGNGTFMSQITFSTGSSRPLWIAVGDMNNDKQLDIVVANYGTNDIGILFGDGIGNFATPKTFSTGYDSVPYSLVVSDINNDNKLDIIVANHGTNNVGIFAGQGNGTFEIQFIISTGFKSQPYSVAVDDLNNDTYMDIVVACSGLNTIDVLLGFGNGSFTIPYKYSTNNNSFPLSLVIGDFDNDNQLDIAVANYQGESVGIFFGYGNGFFTDQMIFFSVSYNFNPYSIASGDFNGDNQLDIAVVNYDYNYVDIILTYRNYTFLNQNTYSTGINSGPSSISVADLNNDEQLDIVVANFGTNNIGIFLGYSNSTFSNQITYSTGDNSQPNSVIIGDYNNDKQLDIVVANYGTNNIGIFFSYGNGTLSSQITYSTGDSSSPSDVAAGDFNNDGQLDIAVANYGTNNIGIFLGYGNGTFSSQQTNPTGYDSTPQYIGTGDFNNDNRLDIAVVNYYGNNMGVFLGYGNGTFADQIIYSVPLGSGPYDVTVGDLNNDDHQDIIITIYYSRSILIFLGYGNGTFVQGNAYSTGSGSRPESIAVGDVNNDNQLDIVVANCYTNNVLVFIGAGDGSFPNQRTYSTGDNSCTAWVVLDDINKDNILDIIVADYNTNMMGVLLGSTYMNGILEDTYSTGSSPHPHGLALGDFNHDGQLDIAIANYDLNNVGVLLGYTNETFPLQTIFSTGDLSFPTSIAVDDLNNDNELDIIVANSATENVGILYGYGNGSFASFNMYSIGVGSIPQAVTIGDFNNDKKLDIAVIDSGTNRVKTLINYDTGSFRKQITFSTGTGSAPESVAVADLNNDGWLDFVSGNSGSDSMSVFLRLGNGTFFSQTTYSTGIRSLTLGVTIADLNNDSYLDIVTANYWGNNVGIFLGYGDGVFTNQTTFYTGNYSRPTTVIARDFNNDGRLDIAVTLQSSGAIGILLGYGNGTFSPVVTYLIDSNTSPVSIATGDFNNDNRLDIVVSNYALDSISIFYGNNDGTFSNLISYTTGSGSNPEWVAVSDFNNDTILDIAVANSGTDNIGVFFGNVNHSFYDQITFLTGIGSAPYALVVEDFNNDNQLDIAYVNYGTSYLGVLLGCINGTFFDPLTYSTGENSQPYTLGVGDFNNDKRLDIVVANSGTNNIGMFFGYVNEGFLNAPAYSTGSSSQVSSIAVGDFNNDTRLDVVITNNATNNVKVIFGSGYGTFVNDITYSTGNASQPCSVSVADLNNDNRLDFVVANTGINSISIFLSNGTGTFSNQITYSTGVSSQPYSVVILDFNNDTQLDIAVASYGTSHIGVYFGYGNGSFMNQQIFSSGFNSHPFALAVGDIDNNNLPDIIATNNGYGNIDILMKTC</sequence>
<protein>
    <recommendedName>
        <fullName evidence="6">FG-GAP repeat protein</fullName>
    </recommendedName>
</protein>
<keyword evidence="2" id="KW-0472">Membrane</keyword>
<feature type="transmembrane region" description="Helical" evidence="2">
    <location>
        <begin position="68"/>
        <end position="91"/>
    </location>
</feature>
<dbReference type="EMBL" id="CAJNOE010000093">
    <property type="protein sequence ID" value="CAF0898375.1"/>
    <property type="molecule type" value="Genomic_DNA"/>
</dbReference>
<dbReference type="InterPro" id="IPR028994">
    <property type="entry name" value="Integrin_alpha_N"/>
</dbReference>
<evidence type="ECO:0000313" key="3">
    <source>
        <dbReference type="EMBL" id="CAF0898375.1"/>
    </source>
</evidence>
<reference evidence="3" key="1">
    <citation type="submission" date="2021-02" db="EMBL/GenBank/DDBJ databases">
        <authorList>
            <person name="Nowell W R."/>
        </authorList>
    </citation>
    <scope>NUCLEOTIDE SEQUENCE</scope>
</reference>
<proteinExistence type="predicted"/>
<dbReference type="SUPFAM" id="SSF69318">
    <property type="entry name" value="Integrin alpha N-terminal domain"/>
    <property type="match status" value="5"/>
</dbReference>
<keyword evidence="2" id="KW-0812">Transmembrane</keyword>
<dbReference type="Gene3D" id="2.130.10.130">
    <property type="entry name" value="Integrin alpha, N-terminal"/>
    <property type="match status" value="5"/>
</dbReference>
<dbReference type="Gene3D" id="2.30.30.100">
    <property type="match status" value="7"/>
</dbReference>
<dbReference type="Proteomes" id="UP000663868">
    <property type="component" value="Unassembled WGS sequence"/>
</dbReference>